<evidence type="ECO:0000313" key="13">
    <source>
        <dbReference type="Proteomes" id="UP001162162"/>
    </source>
</evidence>
<reference evidence="12" key="1">
    <citation type="journal article" date="2023" name="Insect Mol. Biol.">
        <title>Genome sequencing provides insights into the evolution of gene families encoding plant cell wall-degrading enzymes in longhorned beetles.</title>
        <authorList>
            <person name="Shin N.R."/>
            <person name="Okamura Y."/>
            <person name="Kirsch R."/>
            <person name="Pauchet Y."/>
        </authorList>
    </citation>
    <scope>NUCLEOTIDE SEQUENCE</scope>
    <source>
        <strain evidence="12">AMC_N1</strain>
    </source>
</reference>
<dbReference type="Proteomes" id="UP001162162">
    <property type="component" value="Unassembled WGS sequence"/>
</dbReference>
<dbReference type="GO" id="GO:0008270">
    <property type="term" value="F:zinc ion binding"/>
    <property type="evidence" value="ECO:0007669"/>
    <property type="project" value="UniProtKB-KW"/>
</dbReference>
<evidence type="ECO:0000256" key="5">
    <source>
        <dbReference type="ARBA" id="ARBA00022771"/>
    </source>
</evidence>
<dbReference type="GO" id="GO:0004842">
    <property type="term" value="F:ubiquitin-protein transferase activity"/>
    <property type="evidence" value="ECO:0007669"/>
    <property type="project" value="TreeGrafter"/>
</dbReference>
<dbReference type="Pfam" id="PF12906">
    <property type="entry name" value="RINGv"/>
    <property type="match status" value="1"/>
</dbReference>
<evidence type="ECO:0000313" key="12">
    <source>
        <dbReference type="EMBL" id="KAJ8945748.1"/>
    </source>
</evidence>
<sequence>MQPLYSDEKFDEGEDNFHATVYQQVSRISIEKPPKKIQSVASIACRICHTTTPNECLISPCNCKGSLAYVHLSCLERWLNQSSRSYCELCMYQYNAVETKRYRLCEGLKLWMRHPRNRRHVRSDLLIAVILTLVTTALIASCLMGMEYFVVEANKLGLQRKWMKTAIYMFLFVVALGYVVTIYLIIKDQFVPWFRWWKNTVDIRLLLPSHVTAYNAIKVNDKAAASQI</sequence>
<dbReference type="InterPro" id="IPR013083">
    <property type="entry name" value="Znf_RING/FYVE/PHD"/>
</dbReference>
<gene>
    <name evidence="12" type="ORF">NQ318_012070</name>
</gene>
<evidence type="ECO:0000256" key="4">
    <source>
        <dbReference type="ARBA" id="ARBA00022723"/>
    </source>
</evidence>
<evidence type="ECO:0000256" key="3">
    <source>
        <dbReference type="ARBA" id="ARBA00022692"/>
    </source>
</evidence>
<feature type="domain" description="RING-CH-type" evidence="11">
    <location>
        <begin position="37"/>
        <end position="97"/>
    </location>
</feature>
<feature type="transmembrane region" description="Helical" evidence="10">
    <location>
        <begin position="166"/>
        <end position="186"/>
    </location>
</feature>
<dbReference type="PANTHER" id="PTHR46065">
    <property type="entry name" value="E3 UBIQUITIN-PROTEIN LIGASE MARCH 2/3 FAMILY MEMBER"/>
    <property type="match status" value="1"/>
</dbReference>
<keyword evidence="5" id="KW-0863">Zinc-finger</keyword>
<dbReference type="EMBL" id="JAPWTK010000210">
    <property type="protein sequence ID" value="KAJ8945748.1"/>
    <property type="molecule type" value="Genomic_DNA"/>
</dbReference>
<organism evidence="12 13">
    <name type="scientific">Aromia moschata</name>
    <dbReference type="NCBI Taxonomy" id="1265417"/>
    <lineage>
        <taxon>Eukaryota</taxon>
        <taxon>Metazoa</taxon>
        <taxon>Ecdysozoa</taxon>
        <taxon>Arthropoda</taxon>
        <taxon>Hexapoda</taxon>
        <taxon>Insecta</taxon>
        <taxon>Pterygota</taxon>
        <taxon>Neoptera</taxon>
        <taxon>Endopterygota</taxon>
        <taxon>Coleoptera</taxon>
        <taxon>Polyphaga</taxon>
        <taxon>Cucujiformia</taxon>
        <taxon>Chrysomeloidea</taxon>
        <taxon>Cerambycidae</taxon>
        <taxon>Cerambycinae</taxon>
        <taxon>Callichromatini</taxon>
        <taxon>Aromia</taxon>
    </lineage>
</organism>
<keyword evidence="3 10" id="KW-0812">Transmembrane</keyword>
<dbReference type="GO" id="GO:0016567">
    <property type="term" value="P:protein ubiquitination"/>
    <property type="evidence" value="ECO:0007669"/>
    <property type="project" value="TreeGrafter"/>
</dbReference>
<feature type="transmembrane region" description="Helical" evidence="10">
    <location>
        <begin position="125"/>
        <end position="146"/>
    </location>
</feature>
<evidence type="ECO:0000256" key="7">
    <source>
        <dbReference type="ARBA" id="ARBA00022833"/>
    </source>
</evidence>
<keyword evidence="9 10" id="KW-0472">Membrane</keyword>
<keyword evidence="4" id="KW-0479">Metal-binding</keyword>
<evidence type="ECO:0000259" key="11">
    <source>
        <dbReference type="PROSITE" id="PS51292"/>
    </source>
</evidence>
<dbReference type="SMART" id="SM00744">
    <property type="entry name" value="RINGv"/>
    <property type="match status" value="1"/>
</dbReference>
<keyword evidence="8 10" id="KW-1133">Transmembrane helix</keyword>
<dbReference type="SUPFAM" id="SSF57850">
    <property type="entry name" value="RING/U-box"/>
    <property type="match status" value="1"/>
</dbReference>
<accession>A0AAV8Y680</accession>
<keyword evidence="13" id="KW-1185">Reference proteome</keyword>
<evidence type="ECO:0000256" key="9">
    <source>
        <dbReference type="ARBA" id="ARBA00023136"/>
    </source>
</evidence>
<protein>
    <recommendedName>
        <fullName evidence="11">RING-CH-type domain-containing protein</fullName>
    </recommendedName>
</protein>
<keyword evidence="2" id="KW-0808">Transferase</keyword>
<comment type="caution">
    <text evidence="12">The sequence shown here is derived from an EMBL/GenBank/DDBJ whole genome shotgun (WGS) entry which is preliminary data.</text>
</comment>
<keyword evidence="7" id="KW-0862">Zinc</keyword>
<dbReference type="PANTHER" id="PTHR46065:SF3">
    <property type="entry name" value="FI20425P1"/>
    <property type="match status" value="1"/>
</dbReference>
<evidence type="ECO:0000256" key="6">
    <source>
        <dbReference type="ARBA" id="ARBA00022786"/>
    </source>
</evidence>
<comment type="subcellular location">
    <subcellularLocation>
        <location evidence="1">Membrane</location>
        <topology evidence="1">Multi-pass membrane protein</topology>
    </subcellularLocation>
</comment>
<evidence type="ECO:0000256" key="10">
    <source>
        <dbReference type="SAM" id="Phobius"/>
    </source>
</evidence>
<proteinExistence type="predicted"/>
<name>A0AAV8Y680_9CUCU</name>
<evidence type="ECO:0000256" key="2">
    <source>
        <dbReference type="ARBA" id="ARBA00022679"/>
    </source>
</evidence>
<dbReference type="Gene3D" id="3.30.40.10">
    <property type="entry name" value="Zinc/RING finger domain, C3HC4 (zinc finger)"/>
    <property type="match status" value="1"/>
</dbReference>
<dbReference type="GO" id="GO:0016020">
    <property type="term" value="C:membrane"/>
    <property type="evidence" value="ECO:0007669"/>
    <property type="project" value="UniProtKB-SubCell"/>
</dbReference>
<dbReference type="PROSITE" id="PS51292">
    <property type="entry name" value="ZF_RING_CH"/>
    <property type="match status" value="1"/>
</dbReference>
<keyword evidence="6" id="KW-0833">Ubl conjugation pathway</keyword>
<dbReference type="InterPro" id="IPR011016">
    <property type="entry name" value="Znf_RING-CH"/>
</dbReference>
<evidence type="ECO:0000256" key="8">
    <source>
        <dbReference type="ARBA" id="ARBA00022989"/>
    </source>
</evidence>
<evidence type="ECO:0000256" key="1">
    <source>
        <dbReference type="ARBA" id="ARBA00004141"/>
    </source>
</evidence>
<dbReference type="AlphaFoldDB" id="A0AAV8Y680"/>